<keyword evidence="3" id="KW-1185">Reference proteome</keyword>
<dbReference type="AlphaFoldDB" id="A0AA39HFE4"/>
<evidence type="ECO:0000313" key="2">
    <source>
        <dbReference type="EMBL" id="KAK0404860.1"/>
    </source>
</evidence>
<dbReference type="Proteomes" id="UP001175271">
    <property type="component" value="Unassembled WGS sequence"/>
</dbReference>
<evidence type="ECO:0000313" key="3">
    <source>
        <dbReference type="Proteomes" id="UP001175271"/>
    </source>
</evidence>
<organism evidence="2 3">
    <name type="scientific">Steinernema hermaphroditum</name>
    <dbReference type="NCBI Taxonomy" id="289476"/>
    <lineage>
        <taxon>Eukaryota</taxon>
        <taxon>Metazoa</taxon>
        <taxon>Ecdysozoa</taxon>
        <taxon>Nematoda</taxon>
        <taxon>Chromadorea</taxon>
        <taxon>Rhabditida</taxon>
        <taxon>Tylenchina</taxon>
        <taxon>Panagrolaimomorpha</taxon>
        <taxon>Strongyloidoidea</taxon>
        <taxon>Steinernematidae</taxon>
        <taxon>Steinernema</taxon>
    </lineage>
</organism>
<comment type="caution">
    <text evidence="2">The sequence shown here is derived from an EMBL/GenBank/DDBJ whole genome shotgun (WGS) entry which is preliminary data.</text>
</comment>
<dbReference type="Gene3D" id="2.60.40.780">
    <property type="entry name" value="von Hippel-Lindau disease tumour suppressor, beta domain"/>
    <property type="match status" value="1"/>
</dbReference>
<dbReference type="SUPFAM" id="SSF49468">
    <property type="entry name" value="VHL"/>
    <property type="match status" value="1"/>
</dbReference>
<gene>
    <name evidence="2" type="ORF">QR680_017669</name>
</gene>
<dbReference type="InterPro" id="IPR036208">
    <property type="entry name" value="VHL_sf"/>
</dbReference>
<protein>
    <recommendedName>
        <fullName evidence="1">von Hippel-Lindau disease tumour suppressor beta domain-containing protein</fullName>
    </recommendedName>
</protein>
<dbReference type="InterPro" id="IPR024053">
    <property type="entry name" value="VHL_beta_dom"/>
</dbReference>
<accession>A0AA39HFE4</accession>
<dbReference type="EMBL" id="JAUCMV010000004">
    <property type="protein sequence ID" value="KAK0404860.1"/>
    <property type="molecule type" value="Genomic_DNA"/>
</dbReference>
<proteinExistence type="predicted"/>
<dbReference type="Pfam" id="PF01847">
    <property type="entry name" value="VHL"/>
    <property type="match status" value="1"/>
</dbReference>
<sequence length="1134" mass="126697">MGAHHGGEYRIHSEDDFGKQPTIGTTCVAFNIENLKHKRSGFETDLILQHTSSRMHTLLCDALSRDVASPAFIRNLLAPQTPVPREGLRSPHIPHPKVIYRIYNTTYRPADLIWITFDGSGQNYCSIPPKRYLDTSTYPGHIWIAREGSTGQRLHFRYRVKKGPPINEEIFKVPKPNTDPQHITHCCIVSCFRNLSQRATEKVARLVTEVSKVDELPLTAIAKRSVKQYLHLKEEYEQNLNIAENITSNMPEVKSAVQKRKRPKKRATLVGQLLALPPTQVVIKPEHVSEALESSDVTTFNKLFEIAVQARQVDTVLGVVLKICSESDKEVPLTFDALSQFSQHFVTLGSGTASESLEALLKILKDGKSDRVVAYLVNRLISSVDILRNGKFRQSIKERLPGVINGQKYSCFLAESLCYTLLMEVSYQDSVDIFSLSRIWAPVAEAGGDPVTALLTLILHCCSVSVKKDEEVFDDFCTSLQKFKSTSYEPYYTDMFLRILEQHLSSISHVLSLSGLQNFAQFLVEHHLSSGDLAFFMNSLHCRGDLSPEFYDCLYTELFKCLAQECSSFDSEISESIGKIKCSSKSSALAKAVKRCLTAAPTSKWVPSQKGIDLIEALCCSDVVELYPHQRFVVIFIASLMVSGEVFDRTISALNEILEAESIKTKLSNSVLKRIDDNGVSVKTLHKAWLKKDGMRSESAQHLARLLAWISLSLFGEKSVNALLKIASKTSSTSNITLAAAVEVFCQLEEFNDSLVDTITQLLDSIFEENTWSTLKVKDDLVEVERSVFVLQPLQRFCRIVHKQKKNFVSLSNSATCIKMAKNICRGKLNGSSVSSENASLYKRIVQHAADFLLFAGYVMNWGKTVIDWEYLVALARVDVEFSRKVFLRATNDEVAGLLSSLSQLDVGSTDINLVLTIGRFITERKSVSSLMVAHLEPFIMLMMRPECDMRNKLQFAGAIIPLLSGSPIEEDFVNLVLGMVGVIEWREIADETRLYLVGEVSSLMIAVIRSSVGSERFSVVGAIIGKLINLTHSLKKSSEKSEVLQTEHERLEHTVASMCHTIVGFKDKFARIAPFVVSECLANDREAALSMHRLLGACDKFSIALLSSTLPTAKKRCFAHVYPQFANVNKIVV</sequence>
<dbReference type="InterPro" id="IPR037140">
    <property type="entry name" value="VHL_beta_dom_sf"/>
</dbReference>
<feature type="domain" description="von Hippel-Lindau disease tumour suppressor beta" evidence="1">
    <location>
        <begin position="103"/>
        <end position="154"/>
    </location>
</feature>
<evidence type="ECO:0000259" key="1">
    <source>
        <dbReference type="Pfam" id="PF01847"/>
    </source>
</evidence>
<reference evidence="2" key="1">
    <citation type="submission" date="2023-06" db="EMBL/GenBank/DDBJ databases">
        <title>Genomic analysis of the entomopathogenic nematode Steinernema hermaphroditum.</title>
        <authorList>
            <person name="Schwarz E.M."/>
            <person name="Heppert J.K."/>
            <person name="Baniya A."/>
            <person name="Schwartz H.T."/>
            <person name="Tan C.-H."/>
            <person name="Antoshechkin I."/>
            <person name="Sternberg P.W."/>
            <person name="Goodrich-Blair H."/>
            <person name="Dillman A.R."/>
        </authorList>
    </citation>
    <scope>NUCLEOTIDE SEQUENCE</scope>
    <source>
        <strain evidence="2">PS9179</strain>
        <tissue evidence="2">Whole animal</tissue>
    </source>
</reference>
<name>A0AA39HFE4_9BILA</name>